<dbReference type="InterPro" id="IPR005358">
    <property type="entry name" value="Puta_zinc/iron-chelating_dom"/>
</dbReference>
<protein>
    <recommendedName>
        <fullName evidence="2">YkgJ family cysteine cluster protein</fullName>
    </recommendedName>
</protein>
<accession>A0A0F9S6N6</accession>
<proteinExistence type="predicted"/>
<dbReference type="Pfam" id="PF03692">
    <property type="entry name" value="CxxCxxCC"/>
    <property type="match status" value="1"/>
</dbReference>
<sequence>MSEIRFDLHAMRYGEIVSADMEGTAYTEEQCAECQYEHRCCELIITSTPAEVAGILQWLSLNSKDVMGISRAIQFRASVLQEHFKKFPGDLKAAIVAWAGKGMKCIFYDNEAKQCSIYPVRPIPCRRMYGQADCRDDNGHGMRSSPDTKEVITARVARFKLHQDMNSNIAEMTTLLANMAISTDQVYVDHEFYSKDPATMTEDQVIFGLAGAPIRNPVALEVDNGRSIRP</sequence>
<evidence type="ECO:0000313" key="1">
    <source>
        <dbReference type="EMBL" id="KKN57902.1"/>
    </source>
</evidence>
<dbReference type="AlphaFoldDB" id="A0A0F9S6N6"/>
<comment type="caution">
    <text evidence="1">The sequence shown here is derived from an EMBL/GenBank/DDBJ whole genome shotgun (WGS) entry which is preliminary data.</text>
</comment>
<name>A0A0F9S6N6_9ZZZZ</name>
<evidence type="ECO:0008006" key="2">
    <source>
        <dbReference type="Google" id="ProtNLM"/>
    </source>
</evidence>
<dbReference type="EMBL" id="LAZR01000783">
    <property type="protein sequence ID" value="KKN57902.1"/>
    <property type="molecule type" value="Genomic_DNA"/>
</dbReference>
<reference evidence="1" key="1">
    <citation type="journal article" date="2015" name="Nature">
        <title>Complex archaea that bridge the gap between prokaryotes and eukaryotes.</title>
        <authorList>
            <person name="Spang A."/>
            <person name="Saw J.H."/>
            <person name="Jorgensen S.L."/>
            <person name="Zaremba-Niedzwiedzka K."/>
            <person name="Martijn J."/>
            <person name="Lind A.E."/>
            <person name="van Eijk R."/>
            <person name="Schleper C."/>
            <person name="Guy L."/>
            <person name="Ettema T.J."/>
        </authorList>
    </citation>
    <scope>NUCLEOTIDE SEQUENCE</scope>
</reference>
<organism evidence="1">
    <name type="scientific">marine sediment metagenome</name>
    <dbReference type="NCBI Taxonomy" id="412755"/>
    <lineage>
        <taxon>unclassified sequences</taxon>
        <taxon>metagenomes</taxon>
        <taxon>ecological metagenomes</taxon>
    </lineage>
</organism>
<gene>
    <name evidence="1" type="ORF">LCGC14_0557330</name>
</gene>